<evidence type="ECO:0000313" key="3">
    <source>
        <dbReference type="Proteomes" id="UP000680279"/>
    </source>
</evidence>
<dbReference type="Proteomes" id="UP000680279">
    <property type="component" value="Unassembled WGS sequence"/>
</dbReference>
<feature type="coiled-coil region" evidence="1">
    <location>
        <begin position="27"/>
        <end position="54"/>
    </location>
</feature>
<protein>
    <recommendedName>
        <fullName evidence="4">NTP pyrophosphohydrolase MazG putative catalytic core domain-containing protein</fullName>
    </recommendedName>
</protein>
<name>A0ABQ4KA30_9BACI</name>
<gene>
    <name evidence="2" type="ORF">J1TS3_37170</name>
</gene>
<keyword evidence="1" id="KW-0175">Coiled coil</keyword>
<dbReference type="EMBL" id="BOQT01000018">
    <property type="protein sequence ID" value="GIN22583.1"/>
    <property type="molecule type" value="Genomic_DNA"/>
</dbReference>
<sequence>MREQVKWFSHHMENKLKKNDHKGGWENEDIFWLIDRLENEVEELKAAFTDYLHLNGENVSIVDESVDVANFAMMIADIARKRLS</sequence>
<organism evidence="2 3">
    <name type="scientific">Siminovitchia fordii</name>
    <dbReference type="NCBI Taxonomy" id="254759"/>
    <lineage>
        <taxon>Bacteria</taxon>
        <taxon>Bacillati</taxon>
        <taxon>Bacillota</taxon>
        <taxon>Bacilli</taxon>
        <taxon>Bacillales</taxon>
        <taxon>Bacillaceae</taxon>
        <taxon>Siminovitchia</taxon>
    </lineage>
</organism>
<keyword evidence="3" id="KW-1185">Reference proteome</keyword>
<proteinExistence type="predicted"/>
<accession>A0ABQ4KA30</accession>
<evidence type="ECO:0000313" key="2">
    <source>
        <dbReference type="EMBL" id="GIN22583.1"/>
    </source>
</evidence>
<reference evidence="2 3" key="1">
    <citation type="submission" date="2021-03" db="EMBL/GenBank/DDBJ databases">
        <title>Antimicrobial resistance genes in bacteria isolated from Japanese honey, and their potential for conferring macrolide and lincosamide resistance in the American foulbrood pathogen Paenibacillus larvae.</title>
        <authorList>
            <person name="Okamoto M."/>
            <person name="Kumagai M."/>
            <person name="Kanamori H."/>
            <person name="Takamatsu D."/>
        </authorList>
    </citation>
    <scope>NUCLEOTIDE SEQUENCE [LARGE SCALE GENOMIC DNA]</scope>
    <source>
        <strain evidence="2 3">J1TS3</strain>
    </source>
</reference>
<evidence type="ECO:0008006" key="4">
    <source>
        <dbReference type="Google" id="ProtNLM"/>
    </source>
</evidence>
<dbReference type="RefSeq" id="WP_212963701.1">
    <property type="nucleotide sequence ID" value="NZ_BOQT01000018.1"/>
</dbReference>
<evidence type="ECO:0000256" key="1">
    <source>
        <dbReference type="SAM" id="Coils"/>
    </source>
</evidence>
<comment type="caution">
    <text evidence="2">The sequence shown here is derived from an EMBL/GenBank/DDBJ whole genome shotgun (WGS) entry which is preliminary data.</text>
</comment>